<dbReference type="Gene3D" id="3.40.50.2000">
    <property type="entry name" value="Glycogen Phosphorylase B"/>
    <property type="match status" value="2"/>
</dbReference>
<name>A0AAT9GU46_9CREN</name>
<gene>
    <name evidence="2" type="ORF">SJAV_23920</name>
</gene>
<dbReference type="PANTHER" id="PTHR45947:SF3">
    <property type="entry name" value="SULFOQUINOVOSYL TRANSFERASE SQD2"/>
    <property type="match status" value="1"/>
</dbReference>
<dbReference type="InterPro" id="IPR050194">
    <property type="entry name" value="Glycosyltransferase_grp1"/>
</dbReference>
<protein>
    <submittedName>
        <fullName evidence="2">Glycosyltransferase family 4 protein</fullName>
    </submittedName>
</protein>
<reference evidence="2" key="1">
    <citation type="submission" date="2024-03" db="EMBL/GenBank/DDBJ databases">
        <title>Complete genome sequence of Sulfurisphaera javensis strain KD-1.</title>
        <authorList>
            <person name="Sakai H."/>
            <person name="Nur N."/>
            <person name="Suwanto A."/>
            <person name="Kurosawa N."/>
        </authorList>
    </citation>
    <scope>NUCLEOTIDE SEQUENCE</scope>
    <source>
        <strain evidence="2">KD-1</strain>
    </source>
</reference>
<sequence>MNILAIGNVFNPSGVSTHIINVLKSLVKLGDNVILYVPYFLVDNKVEILEDLERAGVNIYPTVYDAIEKYSSKIRTFSYFIESHTVSLRWNNIGEDKELLKGIEEVKPDIIYDMHEDSITLRLSYYIGKKVNKPVIKLLHDEPFRYSFGRGYRKFLGLKGLAYDMIMSIFYKFDKKAYEIAMKDGILKGIAAVSESSIYYSKLDEIAKNYGTRIRVYKIGNAFDKEKVYKFRKLKNKESYAVFFARLVPQKGLTELPKIAERLSAKIIVFGKLFSESDKKYLKSKNIDYRGFRPIEEVYETVSKAKVLIYPSHQDGYSLVVLDTLALGTSIVAYNIPAIKFVYGDLKPVKLVNEYDYISLSREANRVLQMDENEYIKEHEEEKVKEFLDLHSDWMNVAKETREFLKEFVNK</sequence>
<dbReference type="SUPFAM" id="SSF53756">
    <property type="entry name" value="UDP-Glycosyltransferase/glycogen phosphorylase"/>
    <property type="match status" value="1"/>
</dbReference>
<dbReference type="RefSeq" id="WP_369609956.1">
    <property type="nucleotide sequence ID" value="NZ_AP031322.1"/>
</dbReference>
<dbReference type="Pfam" id="PF00534">
    <property type="entry name" value="Glycos_transf_1"/>
    <property type="match status" value="1"/>
</dbReference>
<dbReference type="InterPro" id="IPR001296">
    <property type="entry name" value="Glyco_trans_1"/>
</dbReference>
<organism evidence="2">
    <name type="scientific">Sulfurisphaera javensis</name>
    <dbReference type="NCBI Taxonomy" id="2049879"/>
    <lineage>
        <taxon>Archaea</taxon>
        <taxon>Thermoproteota</taxon>
        <taxon>Thermoprotei</taxon>
        <taxon>Sulfolobales</taxon>
        <taxon>Sulfolobaceae</taxon>
        <taxon>Sulfurisphaera</taxon>
    </lineage>
</organism>
<proteinExistence type="predicted"/>
<dbReference type="EMBL" id="AP031322">
    <property type="protein sequence ID" value="BFH74448.1"/>
    <property type="molecule type" value="Genomic_DNA"/>
</dbReference>
<dbReference type="AlphaFoldDB" id="A0AAT9GU46"/>
<dbReference type="CDD" id="cd03801">
    <property type="entry name" value="GT4_PimA-like"/>
    <property type="match status" value="1"/>
</dbReference>
<dbReference type="GeneID" id="92355349"/>
<feature type="domain" description="Glycosyl transferase family 1" evidence="1">
    <location>
        <begin position="230"/>
        <end position="372"/>
    </location>
</feature>
<dbReference type="KEGG" id="sjv:SJAV_23920"/>
<accession>A0AAT9GU46</accession>
<dbReference type="PANTHER" id="PTHR45947">
    <property type="entry name" value="SULFOQUINOVOSYL TRANSFERASE SQD2"/>
    <property type="match status" value="1"/>
</dbReference>
<dbReference type="GO" id="GO:0016757">
    <property type="term" value="F:glycosyltransferase activity"/>
    <property type="evidence" value="ECO:0007669"/>
    <property type="project" value="InterPro"/>
</dbReference>
<evidence type="ECO:0000313" key="2">
    <source>
        <dbReference type="EMBL" id="BFH74448.1"/>
    </source>
</evidence>
<evidence type="ECO:0000259" key="1">
    <source>
        <dbReference type="Pfam" id="PF00534"/>
    </source>
</evidence>